<evidence type="ECO:0000313" key="15">
    <source>
        <dbReference type="EMBL" id="PTQ83024.1"/>
    </source>
</evidence>
<protein>
    <submittedName>
        <fullName evidence="15">Putative ferric reductase</fullName>
    </submittedName>
</protein>
<dbReference type="InterPro" id="IPR013130">
    <property type="entry name" value="Fe3_Rdtase_TM_dom"/>
</dbReference>
<feature type="transmembrane region" description="Helical" evidence="13">
    <location>
        <begin position="313"/>
        <end position="331"/>
    </location>
</feature>
<keyword evidence="7" id="KW-0274">FAD</keyword>
<dbReference type="GO" id="GO:0016491">
    <property type="term" value="F:oxidoreductase activity"/>
    <property type="evidence" value="ECO:0007669"/>
    <property type="project" value="UniProtKB-KW"/>
</dbReference>
<sequence length="432" mass="48071">MLKLLGPATSITLCAAAFMLAVDATRDYGTANAISIGAAAMALAAMSQCLVLAARFRILEPVFGGLDRVYRMHKYLGIMALAMMILHNIVEPDFEDWVEETGLGDLAEDIGEVAFAALVALILLSWVKRIPRIHWEIPYPLWHFFHRFTGAFFALVAFHQLLIDKPFAASEPLSIYLNTLCVIGICCYLFTEFAKKSWRRSFYTVASMERKSGALEIALDPVGRPLLWKPGQFAFLAAASPLAEFHPFTLTAPPGPDGSVRFAIKALGDWTSQLPLVLKPGATVQVEGPYGRFNFRKFDLGKFFRRKEKQRQVWVAGGIGITPFLAWAQSLTGDENISVYLFYSTVNAEEAFGLDVLEEAKARLQNFSFHVVFSQREGRSGVNRLLANAPFDVKGADFFFCGPPNMRKAILKGLNVKGMRPGSVNFELFEFR</sequence>
<dbReference type="InterPro" id="IPR050415">
    <property type="entry name" value="MRET"/>
</dbReference>
<keyword evidence="5" id="KW-0001">2Fe-2S</keyword>
<dbReference type="InterPro" id="IPR013112">
    <property type="entry name" value="FAD-bd_8"/>
</dbReference>
<dbReference type="GO" id="GO:0046872">
    <property type="term" value="F:metal ion binding"/>
    <property type="evidence" value="ECO:0007669"/>
    <property type="project" value="UniProtKB-KW"/>
</dbReference>
<dbReference type="EMBL" id="QAOK01000002">
    <property type="protein sequence ID" value="PTQ83024.1"/>
    <property type="molecule type" value="Genomic_DNA"/>
</dbReference>
<feature type="transmembrane region" description="Helical" evidence="13">
    <location>
        <begin position="75"/>
        <end position="90"/>
    </location>
</feature>
<dbReference type="SUPFAM" id="SSF63380">
    <property type="entry name" value="Riboflavin synthase domain-like"/>
    <property type="match status" value="1"/>
</dbReference>
<keyword evidence="12 13" id="KW-0472">Membrane</keyword>
<name>A0A2T5IGR2_9PROT</name>
<organism evidence="15 16">
    <name type="scientific">Nitrosospira multiformis</name>
    <dbReference type="NCBI Taxonomy" id="1231"/>
    <lineage>
        <taxon>Bacteria</taxon>
        <taxon>Pseudomonadati</taxon>
        <taxon>Pseudomonadota</taxon>
        <taxon>Betaproteobacteria</taxon>
        <taxon>Nitrosomonadales</taxon>
        <taxon>Nitrosomonadaceae</taxon>
        <taxon>Nitrosospira</taxon>
    </lineage>
</organism>
<dbReference type="PANTHER" id="PTHR47354:SF8">
    <property type="entry name" value="1,2-PHENYLACETYL-COA EPOXIDASE, SUBUNIT E"/>
    <property type="match status" value="1"/>
</dbReference>
<comment type="subcellular location">
    <subcellularLocation>
        <location evidence="2">Membrane</location>
        <topology evidence="2">Multi-pass membrane protein</topology>
    </subcellularLocation>
</comment>
<dbReference type="InterPro" id="IPR039261">
    <property type="entry name" value="FNR_nucleotide-bd"/>
</dbReference>
<evidence type="ECO:0000313" key="16">
    <source>
        <dbReference type="Proteomes" id="UP000244152"/>
    </source>
</evidence>
<keyword evidence="8 13" id="KW-1133">Transmembrane helix</keyword>
<gene>
    <name evidence="15" type="ORF">C8R21_10227</name>
</gene>
<dbReference type="PROSITE" id="PS51384">
    <property type="entry name" value="FAD_FR"/>
    <property type="match status" value="1"/>
</dbReference>
<feature type="transmembrane region" description="Helical" evidence="13">
    <location>
        <begin position="110"/>
        <end position="127"/>
    </location>
</feature>
<keyword evidence="9" id="KW-0560">Oxidoreductase</keyword>
<reference evidence="15 16" key="1">
    <citation type="submission" date="2018-04" db="EMBL/GenBank/DDBJ databases">
        <title>Active sludge and wastewater microbial communities from Klosterneuburg, Austria.</title>
        <authorList>
            <person name="Wagner M."/>
        </authorList>
    </citation>
    <scope>NUCLEOTIDE SEQUENCE [LARGE SCALE GENOMIC DNA]</scope>
    <source>
        <strain evidence="15 16">Nl12</strain>
    </source>
</reference>
<feature type="transmembrane region" description="Helical" evidence="13">
    <location>
        <begin position="31"/>
        <end position="54"/>
    </location>
</feature>
<accession>A0A2T5IGR2</accession>
<dbReference type="Pfam" id="PF08022">
    <property type="entry name" value="FAD_binding_8"/>
    <property type="match status" value="1"/>
</dbReference>
<dbReference type="RefSeq" id="WP_107761102.1">
    <property type="nucleotide sequence ID" value="NZ_QAOK01000002.1"/>
</dbReference>
<dbReference type="GO" id="GO:0016020">
    <property type="term" value="C:membrane"/>
    <property type="evidence" value="ECO:0007669"/>
    <property type="project" value="UniProtKB-SubCell"/>
</dbReference>
<evidence type="ECO:0000256" key="13">
    <source>
        <dbReference type="SAM" id="Phobius"/>
    </source>
</evidence>
<evidence type="ECO:0000256" key="10">
    <source>
        <dbReference type="ARBA" id="ARBA00023004"/>
    </source>
</evidence>
<dbReference type="GO" id="GO:0051537">
    <property type="term" value="F:2 iron, 2 sulfur cluster binding"/>
    <property type="evidence" value="ECO:0007669"/>
    <property type="project" value="UniProtKB-KW"/>
</dbReference>
<dbReference type="Gene3D" id="3.40.50.80">
    <property type="entry name" value="Nucleotide-binding domain of ferredoxin-NADP reductase (FNR) module"/>
    <property type="match status" value="1"/>
</dbReference>
<evidence type="ECO:0000256" key="2">
    <source>
        <dbReference type="ARBA" id="ARBA00004141"/>
    </source>
</evidence>
<evidence type="ECO:0000256" key="9">
    <source>
        <dbReference type="ARBA" id="ARBA00023002"/>
    </source>
</evidence>
<evidence type="ECO:0000256" key="8">
    <source>
        <dbReference type="ARBA" id="ARBA00022989"/>
    </source>
</evidence>
<keyword evidence="10" id="KW-0408">Iron</keyword>
<proteinExistence type="predicted"/>
<feature type="transmembrane region" description="Helical" evidence="13">
    <location>
        <begin position="173"/>
        <end position="191"/>
    </location>
</feature>
<keyword evidence="11" id="KW-0411">Iron-sulfur</keyword>
<dbReference type="PANTHER" id="PTHR47354">
    <property type="entry name" value="NADH OXIDOREDUCTASE HCR"/>
    <property type="match status" value="1"/>
</dbReference>
<dbReference type="AlphaFoldDB" id="A0A2T5IGR2"/>
<evidence type="ECO:0000256" key="4">
    <source>
        <dbReference type="ARBA" id="ARBA00022692"/>
    </source>
</evidence>
<dbReference type="GO" id="GO:0050660">
    <property type="term" value="F:flavin adenine dinucleotide binding"/>
    <property type="evidence" value="ECO:0007669"/>
    <property type="project" value="TreeGrafter"/>
</dbReference>
<keyword evidence="6" id="KW-0479">Metal-binding</keyword>
<evidence type="ECO:0000259" key="14">
    <source>
        <dbReference type="PROSITE" id="PS51384"/>
    </source>
</evidence>
<comment type="cofactor">
    <cofactor evidence="1">
        <name>FAD</name>
        <dbReference type="ChEBI" id="CHEBI:57692"/>
    </cofactor>
</comment>
<feature type="transmembrane region" description="Helical" evidence="13">
    <location>
        <begin position="139"/>
        <end position="161"/>
    </location>
</feature>
<evidence type="ECO:0000256" key="3">
    <source>
        <dbReference type="ARBA" id="ARBA00022630"/>
    </source>
</evidence>
<evidence type="ECO:0000256" key="11">
    <source>
        <dbReference type="ARBA" id="ARBA00023014"/>
    </source>
</evidence>
<keyword evidence="4 13" id="KW-0812">Transmembrane</keyword>
<dbReference type="SUPFAM" id="SSF52343">
    <property type="entry name" value="Ferredoxin reductase-like, C-terminal NADP-linked domain"/>
    <property type="match status" value="1"/>
</dbReference>
<comment type="caution">
    <text evidence="15">The sequence shown here is derived from an EMBL/GenBank/DDBJ whole genome shotgun (WGS) entry which is preliminary data.</text>
</comment>
<dbReference type="PRINTS" id="PR00406">
    <property type="entry name" value="CYTB5RDTASE"/>
</dbReference>
<evidence type="ECO:0000256" key="1">
    <source>
        <dbReference type="ARBA" id="ARBA00001974"/>
    </source>
</evidence>
<dbReference type="Proteomes" id="UP000244152">
    <property type="component" value="Unassembled WGS sequence"/>
</dbReference>
<dbReference type="Gene3D" id="2.40.30.10">
    <property type="entry name" value="Translation factors"/>
    <property type="match status" value="1"/>
</dbReference>
<evidence type="ECO:0000256" key="7">
    <source>
        <dbReference type="ARBA" id="ARBA00022827"/>
    </source>
</evidence>
<keyword evidence="3" id="KW-0285">Flavoprotein</keyword>
<evidence type="ECO:0000256" key="6">
    <source>
        <dbReference type="ARBA" id="ARBA00022723"/>
    </source>
</evidence>
<dbReference type="Pfam" id="PF01794">
    <property type="entry name" value="Ferric_reduct"/>
    <property type="match status" value="1"/>
</dbReference>
<evidence type="ECO:0000256" key="5">
    <source>
        <dbReference type="ARBA" id="ARBA00022714"/>
    </source>
</evidence>
<dbReference type="InterPro" id="IPR001433">
    <property type="entry name" value="OxRdtase_FAD/NAD-bd"/>
</dbReference>
<dbReference type="Pfam" id="PF00175">
    <property type="entry name" value="NAD_binding_1"/>
    <property type="match status" value="1"/>
</dbReference>
<dbReference type="CDD" id="cd06198">
    <property type="entry name" value="FNR_like_3"/>
    <property type="match status" value="1"/>
</dbReference>
<dbReference type="InterPro" id="IPR017927">
    <property type="entry name" value="FAD-bd_FR_type"/>
</dbReference>
<dbReference type="InterPro" id="IPR017938">
    <property type="entry name" value="Riboflavin_synthase-like_b-brl"/>
</dbReference>
<feature type="domain" description="FAD-binding FR-type" evidence="14">
    <location>
        <begin position="198"/>
        <end position="296"/>
    </location>
</feature>
<evidence type="ECO:0000256" key="12">
    <source>
        <dbReference type="ARBA" id="ARBA00023136"/>
    </source>
</evidence>